<dbReference type="InterPro" id="IPR006171">
    <property type="entry name" value="TOPRIM_dom"/>
</dbReference>
<comment type="function">
    <text evidence="12 13">RNA polymerase that catalyzes the synthesis of short RNA molecules used as primers for DNA polymerase during DNA replication.</text>
</comment>
<dbReference type="Gene3D" id="3.90.980.10">
    <property type="entry name" value="DNA primase, catalytic core, N-terminal domain"/>
    <property type="match status" value="1"/>
</dbReference>
<dbReference type="InterPro" id="IPR019475">
    <property type="entry name" value="DNA_primase_DnaB-bd"/>
</dbReference>
<comment type="domain">
    <text evidence="12">Contains an N-terminal zinc-binding domain, a central core domain that contains the primase activity, and a C-terminal DnaB-binding domain.</text>
</comment>
<dbReference type="InterPro" id="IPR016136">
    <property type="entry name" value="DNA_helicase_N/primase_C"/>
</dbReference>
<evidence type="ECO:0000313" key="16">
    <source>
        <dbReference type="EMBL" id="NWO23918.1"/>
    </source>
</evidence>
<feature type="zinc finger region" description="CHC2-type" evidence="12 14">
    <location>
        <begin position="38"/>
        <end position="62"/>
    </location>
</feature>
<evidence type="ECO:0000256" key="14">
    <source>
        <dbReference type="PIRSR" id="PIRSR002811-1"/>
    </source>
</evidence>
<sequence length="586" mass="67172">MAFNSNFVDEIKSKVNIVDVIGHEVPLKRAGSNYKGLCPFHNEKTPSFMVNEQKQIFNCFGCGEKGDVIHFVQRYNNLEFMEACEKLAEEYNIELPKRGGHKKVDLTHYYEINSMAARFFFDNLTKQANPGYTYIHKRGLSDDTIRHFGLGYSPNSWNNLYDYLRDKGVSDEDMLKLGLVNKGKKGLYDKFRGRVMFPIFNTQSKIIGFGGRALGDEIPKYLNSSESDVFLKKNNLYGLNFTKKYIGKDDQVLMVEGYMDAISLYQSGVRNVVASLGTALTENQCQLITRYTKNVVLSYDSDSAGIKAALRGIDVMRTVHANVRILQIKGGKDPDEFVKKYGKEEFLKLVTGALPATDFSLEMIKKNFNLDDNLELIEYVRSCVPILKKLGAVEQDLYIKKLATEFDISEHAIHTELASAEGSRRYGYNNNRLSDRQDRIRLKYSNDERIELSLLYLLTRDARFLGQFAEDGIEFRTGIGQQFFEIAEKLISGKAASEIRIEDVYKEVDPEDEKKLRNLLSNIRIGADEASYYRECYVKYMQMQYGEKIIELQNAIAVAEKLGNEEEISRLALQLQDIETKRRKVR</sequence>
<keyword evidence="4 12" id="KW-0548">Nucleotidyltransferase</keyword>
<dbReference type="FunFam" id="3.90.980.10:FF:000001">
    <property type="entry name" value="DNA primase"/>
    <property type="match status" value="1"/>
</dbReference>
<proteinExistence type="inferred from homology"/>
<dbReference type="PIRSF" id="PIRSF002811">
    <property type="entry name" value="DnaG"/>
    <property type="match status" value="1"/>
</dbReference>
<evidence type="ECO:0000256" key="9">
    <source>
        <dbReference type="ARBA" id="ARBA00022842"/>
    </source>
</evidence>
<keyword evidence="6 12" id="KW-0479">Metal-binding</keyword>
<protein>
    <recommendedName>
        <fullName evidence="12 13">DNA primase</fullName>
        <ecNumber evidence="12">2.7.7.101</ecNumber>
    </recommendedName>
</protein>
<organism evidence="16 17">
    <name type="scientific">Mogibacterium timidum</name>
    <dbReference type="NCBI Taxonomy" id="35519"/>
    <lineage>
        <taxon>Bacteria</taxon>
        <taxon>Bacillati</taxon>
        <taxon>Bacillota</taxon>
        <taxon>Clostridia</taxon>
        <taxon>Peptostreptococcales</taxon>
        <taxon>Anaerovoracaceae</taxon>
        <taxon>Mogibacterium</taxon>
    </lineage>
</organism>
<accession>A0A7Y8VSR5</accession>
<dbReference type="Pfam" id="PF13155">
    <property type="entry name" value="Toprim_2"/>
    <property type="match status" value="1"/>
</dbReference>
<dbReference type="GO" id="GO:0000428">
    <property type="term" value="C:DNA-directed RNA polymerase complex"/>
    <property type="evidence" value="ECO:0007669"/>
    <property type="project" value="UniProtKB-KW"/>
</dbReference>
<comment type="subunit">
    <text evidence="12">Monomer. Interacts with DnaB.</text>
</comment>
<evidence type="ECO:0000256" key="2">
    <source>
        <dbReference type="ARBA" id="ARBA00022515"/>
    </source>
</evidence>
<keyword evidence="17" id="KW-1185">Reference proteome</keyword>
<evidence type="ECO:0000256" key="5">
    <source>
        <dbReference type="ARBA" id="ARBA00022705"/>
    </source>
</evidence>
<evidence type="ECO:0000256" key="7">
    <source>
        <dbReference type="ARBA" id="ARBA00022771"/>
    </source>
</evidence>
<gene>
    <name evidence="12" type="primary">dnaG</name>
    <name evidence="16" type="ORF">HW270_07615</name>
</gene>
<dbReference type="FunFam" id="3.90.580.10:FF:000001">
    <property type="entry name" value="DNA primase"/>
    <property type="match status" value="1"/>
</dbReference>
<comment type="similarity">
    <text evidence="12 13">Belongs to the DnaG primase family.</text>
</comment>
<dbReference type="Gene3D" id="1.10.860.10">
    <property type="entry name" value="DNAb Helicase, Chain A"/>
    <property type="match status" value="1"/>
</dbReference>
<dbReference type="GO" id="GO:0005737">
    <property type="term" value="C:cytoplasm"/>
    <property type="evidence" value="ECO:0007669"/>
    <property type="project" value="TreeGrafter"/>
</dbReference>
<dbReference type="CDD" id="cd03364">
    <property type="entry name" value="TOPRIM_DnaG_primases"/>
    <property type="match status" value="1"/>
</dbReference>
<dbReference type="EC" id="2.7.7.101" evidence="12"/>
<keyword evidence="2 12" id="KW-0639">Primosome</keyword>
<dbReference type="Gene3D" id="3.90.580.10">
    <property type="entry name" value="Zinc finger, CHC2-type domain"/>
    <property type="match status" value="1"/>
</dbReference>
<dbReference type="SMART" id="SM00493">
    <property type="entry name" value="TOPRIM"/>
    <property type="match status" value="1"/>
</dbReference>
<evidence type="ECO:0000256" key="13">
    <source>
        <dbReference type="PIRNR" id="PIRNR002811"/>
    </source>
</evidence>
<dbReference type="InterPro" id="IPR002694">
    <property type="entry name" value="Znf_CHC2"/>
</dbReference>
<evidence type="ECO:0000256" key="4">
    <source>
        <dbReference type="ARBA" id="ARBA00022695"/>
    </source>
</evidence>
<dbReference type="Gene3D" id="3.40.1360.10">
    <property type="match status" value="1"/>
</dbReference>
<dbReference type="NCBIfam" id="TIGR01391">
    <property type="entry name" value="dnaG"/>
    <property type="match status" value="1"/>
</dbReference>
<dbReference type="GO" id="GO:0008270">
    <property type="term" value="F:zinc ion binding"/>
    <property type="evidence" value="ECO:0007669"/>
    <property type="project" value="UniProtKB-UniRule"/>
</dbReference>
<dbReference type="GO" id="GO:0003899">
    <property type="term" value="F:DNA-directed RNA polymerase activity"/>
    <property type="evidence" value="ECO:0007669"/>
    <property type="project" value="UniProtKB-UniRule"/>
</dbReference>
<evidence type="ECO:0000256" key="8">
    <source>
        <dbReference type="ARBA" id="ARBA00022833"/>
    </source>
</evidence>
<dbReference type="InterPro" id="IPR037068">
    <property type="entry name" value="DNA_primase_core_N_sf"/>
</dbReference>
<keyword evidence="11 12" id="KW-0804">Transcription</keyword>
<evidence type="ECO:0000256" key="1">
    <source>
        <dbReference type="ARBA" id="ARBA00022478"/>
    </source>
</evidence>
<evidence type="ECO:0000313" key="17">
    <source>
        <dbReference type="Proteomes" id="UP000526307"/>
    </source>
</evidence>
<evidence type="ECO:0000256" key="10">
    <source>
        <dbReference type="ARBA" id="ARBA00023125"/>
    </source>
</evidence>
<dbReference type="InterPro" id="IPR036977">
    <property type="entry name" value="DNA_primase_Znf_CHC2"/>
</dbReference>
<evidence type="ECO:0000256" key="12">
    <source>
        <dbReference type="HAMAP-Rule" id="MF_00974"/>
    </source>
</evidence>
<keyword evidence="7 12" id="KW-0863">Zinc-finger</keyword>
<comment type="catalytic activity">
    <reaction evidence="12">
        <text>ssDNA + n NTP = ssDNA/pppN(pN)n-1 hybrid + (n-1) diphosphate.</text>
        <dbReference type="EC" id="2.7.7.101"/>
    </reaction>
</comment>
<dbReference type="GO" id="GO:0003677">
    <property type="term" value="F:DNA binding"/>
    <property type="evidence" value="ECO:0007669"/>
    <property type="project" value="UniProtKB-KW"/>
</dbReference>
<keyword evidence="5 12" id="KW-0235">DNA replication</keyword>
<reference evidence="16 17" key="1">
    <citation type="submission" date="2020-06" db="EMBL/GenBank/DDBJ databases">
        <title>Mogibacterium timidum strain W9173 genomic sequence.</title>
        <authorList>
            <person name="Wade W.G."/>
            <person name="Johnston C.D."/>
            <person name="Chen T."/>
            <person name="Dewhirst F.E."/>
        </authorList>
    </citation>
    <scope>NUCLEOTIDE SEQUENCE [LARGE SCALE GENOMIC DNA]</scope>
    <source>
        <strain evidence="16 17">W9173</strain>
    </source>
</reference>
<keyword evidence="1 12" id="KW-0240">DNA-directed RNA polymerase</keyword>
<keyword evidence="9" id="KW-0460">Magnesium</keyword>
<dbReference type="HAMAP" id="MF_00974">
    <property type="entry name" value="DNA_primase_DnaG"/>
    <property type="match status" value="1"/>
</dbReference>
<keyword evidence="10 12" id="KW-0238">DNA-binding</keyword>
<dbReference type="PANTHER" id="PTHR30313:SF2">
    <property type="entry name" value="DNA PRIMASE"/>
    <property type="match status" value="1"/>
</dbReference>
<dbReference type="SUPFAM" id="SSF57783">
    <property type="entry name" value="Zinc beta-ribbon"/>
    <property type="match status" value="1"/>
</dbReference>
<dbReference type="Pfam" id="PF08275">
    <property type="entry name" value="DNAG_N"/>
    <property type="match status" value="1"/>
</dbReference>
<comment type="cofactor">
    <cofactor evidence="12 13 14">
        <name>Zn(2+)</name>
        <dbReference type="ChEBI" id="CHEBI:29105"/>
    </cofactor>
    <text evidence="12 13 14">Binds 1 zinc ion per monomer.</text>
</comment>
<feature type="domain" description="Toprim" evidence="15">
    <location>
        <begin position="250"/>
        <end position="331"/>
    </location>
</feature>
<comment type="caution">
    <text evidence="16">The sequence shown here is derived from an EMBL/GenBank/DDBJ whole genome shotgun (WGS) entry which is preliminary data.</text>
</comment>
<dbReference type="EMBL" id="JABXYR010000002">
    <property type="protein sequence ID" value="NWO23918.1"/>
    <property type="molecule type" value="Genomic_DNA"/>
</dbReference>
<dbReference type="Proteomes" id="UP000526307">
    <property type="component" value="Unassembled WGS sequence"/>
</dbReference>
<keyword evidence="3 12" id="KW-0808">Transferase</keyword>
<evidence type="ECO:0000256" key="11">
    <source>
        <dbReference type="ARBA" id="ARBA00023163"/>
    </source>
</evidence>
<dbReference type="Pfam" id="PF10410">
    <property type="entry name" value="DnaB_bind"/>
    <property type="match status" value="1"/>
</dbReference>
<dbReference type="Pfam" id="PF01807">
    <property type="entry name" value="Zn_ribbon_DnaG"/>
    <property type="match status" value="1"/>
</dbReference>
<evidence type="ECO:0000256" key="3">
    <source>
        <dbReference type="ARBA" id="ARBA00022679"/>
    </source>
</evidence>
<dbReference type="SUPFAM" id="SSF56731">
    <property type="entry name" value="DNA primase core"/>
    <property type="match status" value="1"/>
</dbReference>
<dbReference type="InterPro" id="IPR034151">
    <property type="entry name" value="TOPRIM_DnaG_bac"/>
</dbReference>
<dbReference type="GO" id="GO:1990077">
    <property type="term" value="C:primosome complex"/>
    <property type="evidence" value="ECO:0007669"/>
    <property type="project" value="UniProtKB-KW"/>
</dbReference>
<name>A0A7Y8VSR5_9FIRM</name>
<dbReference type="PANTHER" id="PTHR30313">
    <property type="entry name" value="DNA PRIMASE"/>
    <property type="match status" value="1"/>
</dbReference>
<evidence type="ECO:0000259" key="15">
    <source>
        <dbReference type="PROSITE" id="PS50880"/>
    </source>
</evidence>
<dbReference type="InterPro" id="IPR013264">
    <property type="entry name" value="DNAG_N"/>
</dbReference>
<dbReference type="GO" id="GO:0006269">
    <property type="term" value="P:DNA replication, synthesis of primer"/>
    <property type="evidence" value="ECO:0007669"/>
    <property type="project" value="UniProtKB-UniRule"/>
</dbReference>
<keyword evidence="8 12" id="KW-0862">Zinc</keyword>
<dbReference type="FunFam" id="3.40.1360.10:FF:000002">
    <property type="entry name" value="DNA primase"/>
    <property type="match status" value="1"/>
</dbReference>
<dbReference type="PROSITE" id="PS50880">
    <property type="entry name" value="TOPRIM"/>
    <property type="match status" value="1"/>
</dbReference>
<dbReference type="SMART" id="SM00400">
    <property type="entry name" value="ZnF_CHCC"/>
    <property type="match status" value="1"/>
</dbReference>
<dbReference type="RefSeq" id="WP_178978773.1">
    <property type="nucleotide sequence ID" value="NZ_JABXYR010000002.1"/>
</dbReference>
<dbReference type="AlphaFoldDB" id="A0A7Y8VSR5"/>
<dbReference type="InterPro" id="IPR006295">
    <property type="entry name" value="DNA_primase_DnaG"/>
</dbReference>
<dbReference type="InterPro" id="IPR030846">
    <property type="entry name" value="DnaG_bac"/>
</dbReference>
<evidence type="ECO:0000256" key="6">
    <source>
        <dbReference type="ARBA" id="ARBA00022723"/>
    </source>
</evidence>
<dbReference type="InterPro" id="IPR050219">
    <property type="entry name" value="DnaG_primase"/>
</dbReference>